<dbReference type="AlphaFoldDB" id="A0AAJ0U267"/>
<reference evidence="7" key="1">
    <citation type="submission" date="2017-08" db="EMBL/GenBank/DDBJ databases">
        <authorList>
            <person name="Imhoff J.F."/>
            <person name="Rahn T."/>
            <person name="Kuenzel S."/>
            <person name="Neulinger S.C."/>
        </authorList>
    </citation>
    <scope>NUCLEOTIDE SEQUENCE</scope>
    <source>
        <strain evidence="7">DSM 11080</strain>
    </source>
</reference>
<keyword evidence="1" id="KW-0472">Membrane</keyword>
<evidence type="ECO:0000313" key="7">
    <source>
        <dbReference type="EMBL" id="MBK1703693.1"/>
    </source>
</evidence>
<dbReference type="Pfam" id="PF00672">
    <property type="entry name" value="HAMP"/>
    <property type="match status" value="1"/>
</dbReference>
<dbReference type="InterPro" id="IPR013655">
    <property type="entry name" value="PAS_fold_3"/>
</dbReference>
<protein>
    <recommendedName>
        <fullName evidence="9">PAS domain S-box-containing protein/diguanylate cyclase (GGDEF) domain-containing protein</fullName>
    </recommendedName>
</protein>
<feature type="domain" description="GGDEF" evidence="6">
    <location>
        <begin position="811"/>
        <end position="943"/>
    </location>
</feature>
<dbReference type="InterPro" id="IPR043128">
    <property type="entry name" value="Rev_trsase/Diguanyl_cyclase"/>
</dbReference>
<dbReference type="CDD" id="cd00130">
    <property type="entry name" value="PAS"/>
    <property type="match status" value="3"/>
</dbReference>
<dbReference type="Gene3D" id="3.20.20.450">
    <property type="entry name" value="EAL domain"/>
    <property type="match status" value="1"/>
</dbReference>
<dbReference type="PROSITE" id="PS50885">
    <property type="entry name" value="HAMP"/>
    <property type="match status" value="1"/>
</dbReference>
<dbReference type="SUPFAM" id="SSF158472">
    <property type="entry name" value="HAMP domain-like"/>
    <property type="match status" value="1"/>
</dbReference>
<dbReference type="Proteomes" id="UP001296776">
    <property type="component" value="Unassembled WGS sequence"/>
</dbReference>
<dbReference type="SMART" id="SM00052">
    <property type="entry name" value="EAL"/>
    <property type="match status" value="1"/>
</dbReference>
<dbReference type="PROSITE" id="PS50113">
    <property type="entry name" value="PAC"/>
    <property type="match status" value="2"/>
</dbReference>
<gene>
    <name evidence="7" type="ORF">CKO40_03800</name>
</gene>
<dbReference type="NCBIfam" id="TIGR00229">
    <property type="entry name" value="sensory_box"/>
    <property type="match status" value="3"/>
</dbReference>
<dbReference type="SMART" id="SM00267">
    <property type="entry name" value="GGDEF"/>
    <property type="match status" value="1"/>
</dbReference>
<dbReference type="InterPro" id="IPR029787">
    <property type="entry name" value="Nucleotide_cyclase"/>
</dbReference>
<feature type="domain" description="PAS" evidence="2">
    <location>
        <begin position="509"/>
        <end position="554"/>
    </location>
</feature>
<dbReference type="Pfam" id="PF08448">
    <property type="entry name" value="PAS_4"/>
    <property type="match status" value="3"/>
</dbReference>
<feature type="domain" description="HAMP" evidence="5">
    <location>
        <begin position="203"/>
        <end position="255"/>
    </location>
</feature>
<evidence type="ECO:0000259" key="2">
    <source>
        <dbReference type="PROSITE" id="PS50112"/>
    </source>
</evidence>
<dbReference type="Pfam" id="PF00990">
    <property type="entry name" value="GGDEF"/>
    <property type="match status" value="1"/>
</dbReference>
<dbReference type="PANTHER" id="PTHR44757">
    <property type="entry name" value="DIGUANYLATE CYCLASE DGCP"/>
    <property type="match status" value="1"/>
</dbReference>
<dbReference type="InterPro" id="IPR052155">
    <property type="entry name" value="Biofilm_reg_signaling"/>
</dbReference>
<dbReference type="InterPro" id="IPR000160">
    <property type="entry name" value="GGDEF_dom"/>
</dbReference>
<keyword evidence="1" id="KW-0812">Transmembrane</keyword>
<organism evidence="7 8">
    <name type="scientific">Halochromatium glycolicum</name>
    <dbReference type="NCBI Taxonomy" id="85075"/>
    <lineage>
        <taxon>Bacteria</taxon>
        <taxon>Pseudomonadati</taxon>
        <taxon>Pseudomonadota</taxon>
        <taxon>Gammaproteobacteria</taxon>
        <taxon>Chromatiales</taxon>
        <taxon>Chromatiaceae</taxon>
        <taxon>Halochromatium</taxon>
    </lineage>
</organism>
<dbReference type="Gene3D" id="3.30.70.270">
    <property type="match status" value="1"/>
</dbReference>
<dbReference type="PROSITE" id="PS50887">
    <property type="entry name" value="GGDEF"/>
    <property type="match status" value="1"/>
</dbReference>
<dbReference type="Gene3D" id="3.30.450.20">
    <property type="entry name" value="PAS domain"/>
    <property type="match status" value="4"/>
</dbReference>
<dbReference type="PANTHER" id="PTHR44757:SF2">
    <property type="entry name" value="BIOFILM ARCHITECTURE MAINTENANCE PROTEIN MBAA"/>
    <property type="match status" value="1"/>
</dbReference>
<name>A0AAJ0U267_9GAMM</name>
<dbReference type="RefSeq" id="WP_200344865.1">
    <property type="nucleotide sequence ID" value="NZ_NRSJ01000004.1"/>
</dbReference>
<comment type="caution">
    <text evidence="7">The sequence shown here is derived from an EMBL/GenBank/DDBJ whole genome shotgun (WGS) entry which is preliminary data.</text>
</comment>
<dbReference type="CDD" id="cd06225">
    <property type="entry name" value="HAMP"/>
    <property type="match status" value="1"/>
</dbReference>
<dbReference type="GO" id="GO:0016020">
    <property type="term" value="C:membrane"/>
    <property type="evidence" value="ECO:0007669"/>
    <property type="project" value="InterPro"/>
</dbReference>
<dbReference type="Pfam" id="PF08447">
    <property type="entry name" value="PAS_3"/>
    <property type="match status" value="1"/>
</dbReference>
<reference evidence="7" key="2">
    <citation type="journal article" date="2020" name="Microorganisms">
        <title>Osmotic Adaptation and Compatible Solute Biosynthesis of Phototrophic Bacteria as Revealed from Genome Analyses.</title>
        <authorList>
            <person name="Imhoff J.F."/>
            <person name="Rahn T."/>
            <person name="Kunzel S."/>
            <person name="Keller A."/>
            <person name="Neulinger S.C."/>
        </authorList>
    </citation>
    <scope>NUCLEOTIDE SEQUENCE</scope>
    <source>
        <strain evidence="7">DSM 11080</strain>
    </source>
</reference>
<dbReference type="EMBL" id="NRSJ01000004">
    <property type="protein sequence ID" value="MBK1703693.1"/>
    <property type="molecule type" value="Genomic_DNA"/>
</dbReference>
<dbReference type="PROSITE" id="PS50883">
    <property type="entry name" value="EAL"/>
    <property type="match status" value="1"/>
</dbReference>
<evidence type="ECO:0000259" key="5">
    <source>
        <dbReference type="PROSITE" id="PS50885"/>
    </source>
</evidence>
<dbReference type="InterPro" id="IPR000014">
    <property type="entry name" value="PAS"/>
</dbReference>
<dbReference type="InterPro" id="IPR001610">
    <property type="entry name" value="PAC"/>
</dbReference>
<dbReference type="CDD" id="cd01948">
    <property type="entry name" value="EAL"/>
    <property type="match status" value="1"/>
</dbReference>
<proteinExistence type="predicted"/>
<evidence type="ECO:0000259" key="4">
    <source>
        <dbReference type="PROSITE" id="PS50883"/>
    </source>
</evidence>
<accession>A0AAJ0U267</accession>
<feature type="domain" description="EAL" evidence="4">
    <location>
        <begin position="952"/>
        <end position="1206"/>
    </location>
</feature>
<dbReference type="InterPro" id="IPR035919">
    <property type="entry name" value="EAL_sf"/>
</dbReference>
<evidence type="ECO:0000259" key="3">
    <source>
        <dbReference type="PROSITE" id="PS50113"/>
    </source>
</evidence>
<evidence type="ECO:0008006" key="9">
    <source>
        <dbReference type="Google" id="ProtNLM"/>
    </source>
</evidence>
<evidence type="ECO:0000256" key="1">
    <source>
        <dbReference type="SAM" id="Phobius"/>
    </source>
</evidence>
<dbReference type="Gene3D" id="6.10.340.10">
    <property type="match status" value="1"/>
</dbReference>
<feature type="domain" description="PAC" evidence="3">
    <location>
        <begin position="329"/>
        <end position="381"/>
    </location>
</feature>
<dbReference type="InterPro" id="IPR013656">
    <property type="entry name" value="PAS_4"/>
</dbReference>
<dbReference type="PROSITE" id="PS50112">
    <property type="entry name" value="PAS"/>
    <property type="match status" value="1"/>
</dbReference>
<feature type="transmembrane region" description="Helical" evidence="1">
    <location>
        <begin position="6"/>
        <end position="26"/>
    </location>
</feature>
<dbReference type="InterPro" id="IPR003660">
    <property type="entry name" value="HAMP_dom"/>
</dbReference>
<dbReference type="SUPFAM" id="SSF55785">
    <property type="entry name" value="PYP-like sensor domain (PAS domain)"/>
    <property type="match status" value="4"/>
</dbReference>
<dbReference type="SUPFAM" id="SSF55073">
    <property type="entry name" value="Nucleotide cyclase"/>
    <property type="match status" value="1"/>
</dbReference>
<dbReference type="CDD" id="cd01949">
    <property type="entry name" value="GGDEF"/>
    <property type="match status" value="1"/>
</dbReference>
<dbReference type="InterPro" id="IPR000700">
    <property type="entry name" value="PAS-assoc_C"/>
</dbReference>
<dbReference type="SMART" id="SM00086">
    <property type="entry name" value="PAC"/>
    <property type="match status" value="3"/>
</dbReference>
<dbReference type="Pfam" id="PF00563">
    <property type="entry name" value="EAL"/>
    <property type="match status" value="1"/>
</dbReference>
<dbReference type="NCBIfam" id="TIGR00254">
    <property type="entry name" value="GGDEF"/>
    <property type="match status" value="1"/>
</dbReference>
<evidence type="ECO:0000259" key="6">
    <source>
        <dbReference type="PROSITE" id="PS50887"/>
    </source>
</evidence>
<dbReference type="InterPro" id="IPR035965">
    <property type="entry name" value="PAS-like_dom_sf"/>
</dbReference>
<dbReference type="SMART" id="SM00091">
    <property type="entry name" value="PAS"/>
    <property type="match status" value="3"/>
</dbReference>
<dbReference type="SMART" id="SM00304">
    <property type="entry name" value="HAMP"/>
    <property type="match status" value="1"/>
</dbReference>
<feature type="transmembrane region" description="Helical" evidence="1">
    <location>
        <begin position="179"/>
        <end position="203"/>
    </location>
</feature>
<dbReference type="SUPFAM" id="SSF141868">
    <property type="entry name" value="EAL domain-like"/>
    <property type="match status" value="1"/>
</dbReference>
<sequence>MKLLHLSIASIIGSALGVLLLLALTLNAADQVRSIQADISELFSLRERIDQLSVATDNLVLQGAGAELAGSVRTEADAIRAQLEGLGDTHPDALKAARLVELLITNLFIITNGSSAGSSAGAGSAGDGAEALTIRPAPVSDQSRILLSQIAQHGIALDTALDDVLRERRAALANRAQAAAVRLVIAALLFGLLCIAAFGLIYWRIATPIRRLTQTVARIGAGDGNARAQVSGRDETAVLAKTLNRMLDQQEVSRQRLLQYCQLVEGSEDLMAIADEHYRYLLVNDAYARAFGRERSKVEGAYIWELLGEPYFDAEAKPRLDRCLSGQPERYETRRRGADGRERELLVRYFPITPSSDGRRQVVAVITDISELKQAERQVREQAHLLDIAGRIARFGGWRVDFATNRVEWSAAVTAIHGMPEGYSPSVDEAIAFYAPEDQDRIRCVFTQCREQGIAYDEALRIINADGEPVWVRATGEAVLDADGRISSVQGAFQDISALKSAEHEAEALAERLQKTLESITDGFFTLDRDWRFTYLNQEAARLLQHPREQLLGQDFWQCFPEAIGTRIERAYRQAMLTQETTSFEEYYRPFSTWFEIRAYPSSDGLAVYFQDVSERHRMVRSLQSQKSALRRSRDQLAELVETRRALIDSLPAHIALLDRQGRIIDVNDQWRRFGEENGLHDALSGIGTNYIELCDRATGDRSSEAAPIAQGLRDLLAGDQHTFALEYPCHSPDEQRWFRVTANRLKREDALGATDQGQGAVVMHVDITERKLAELQLSQLINRDRLTDLLTRTGFTKALNEYLDANQDGSPAVLAMFDIKDLRDVNDAYGFEAGDQLLIEVARWLERVAGSNGLVGRIAGDEFSVLLPVAPGADPHEPVQALKRISEHRFLRPEIGIEIAIDLGYTVVTDTAVPAEERLHQAELALFQHRAHGIAPPIAYNAELDQQVHERLELSRDLRTALDERQFELHFQPKVRLVDGQLVSGEALLRWNHPQRGLQPPGLFIPIAEQSQQIGPIGEWALHEACRRLSEWQQAGLEVVGIAVNVSLIQFRLTDFPGAVRTAIETYRIDPGALTLEITESVFEGASTSLLQELNALRALGVRLSLDDFGTGYSSLAYLQRYPFDEIKVDRFFVASALDDHYSRRVLQTVKGVGDALGADLIAEGIESEPVRQALLDMGYELGQGYLFSMPLETEDFRWLLEQGCQLPLGAGATAARADSRTESHRTAERDA</sequence>
<dbReference type="InterPro" id="IPR001633">
    <property type="entry name" value="EAL_dom"/>
</dbReference>
<feature type="domain" description="PAC" evidence="3">
    <location>
        <begin position="456"/>
        <end position="508"/>
    </location>
</feature>
<dbReference type="Gene3D" id="2.10.70.100">
    <property type="match status" value="1"/>
</dbReference>
<evidence type="ECO:0000313" key="8">
    <source>
        <dbReference type="Proteomes" id="UP001296776"/>
    </source>
</evidence>
<dbReference type="GO" id="GO:0007165">
    <property type="term" value="P:signal transduction"/>
    <property type="evidence" value="ECO:0007669"/>
    <property type="project" value="InterPro"/>
</dbReference>
<keyword evidence="8" id="KW-1185">Reference proteome</keyword>
<keyword evidence="1" id="KW-1133">Transmembrane helix</keyword>